<gene>
    <name evidence="1" type="ORF">HO133_005669</name>
</gene>
<dbReference type="EMBL" id="JACCJB010000022">
    <property type="protein sequence ID" value="KAF6218322.1"/>
    <property type="molecule type" value="Genomic_DNA"/>
</dbReference>
<dbReference type="RefSeq" id="XP_037147757.1">
    <property type="nucleotide sequence ID" value="XM_037296576.1"/>
</dbReference>
<dbReference type="Pfam" id="PF13668">
    <property type="entry name" value="Ferritin_2"/>
    <property type="match status" value="1"/>
</dbReference>
<dbReference type="GeneID" id="59334074"/>
<sequence length="404" mass="42285">MTTKISEAKRECPRRKGSALQKYGILARNSVLNHGLRLQVSRALQHTTRPPRPDPKYDDAYSSFDHPPTSIPSKHTSAIMQTSTIIPFFLLLASSSALVLPHQAPSTAATAGGGPPNGPPPLGISPGAIANFSGVNFLENLESAFFLEGLHNLTKWNTDHRHDHAIDVVTRVQAQELIHVQTAEGILKANGAPTFTPCKYTFPVGNADEFYALANVITSVGLGAVIDVVASLALTDPGTVQGPASILAIEARHDAFFRQRSVSDVPNPAPFDTRISAAYALNLAAPFIVKGSCAATPAFPVIPALTAKVTGKTTGSGGRITFGFDTTAVSKEDLSKGLYIGWVNQANVVDYQPATVDGEGVVTSTIAGGMAGIAFAALTGQNTKTDVNSLTAVTIAGPAPVQIS</sequence>
<proteinExistence type="predicted"/>
<evidence type="ECO:0000313" key="1">
    <source>
        <dbReference type="EMBL" id="KAF6218322.1"/>
    </source>
</evidence>
<reference evidence="1 2" key="1">
    <citation type="journal article" date="2020" name="Genomics">
        <title>Complete, high-quality genomes from long-read metagenomic sequencing of two wolf lichen thalli reveals enigmatic genome architecture.</title>
        <authorList>
            <person name="McKenzie S.K."/>
            <person name="Walston R.F."/>
            <person name="Allen J.L."/>
        </authorList>
    </citation>
    <scope>NUCLEOTIDE SEQUENCE [LARGE SCALE GENOMIC DNA]</scope>
    <source>
        <strain evidence="1">WasteWater1</strain>
    </source>
</reference>
<name>A0A8H6C7H8_9LECA</name>
<protein>
    <submittedName>
        <fullName evidence="1">Uncharacterized protein</fullName>
    </submittedName>
</protein>
<dbReference type="Proteomes" id="UP000593566">
    <property type="component" value="Unassembled WGS sequence"/>
</dbReference>
<accession>A0A8H6C7H8</accession>
<keyword evidence="2" id="KW-1185">Reference proteome</keyword>
<comment type="caution">
    <text evidence="1">The sequence shown here is derived from an EMBL/GenBank/DDBJ whole genome shotgun (WGS) entry which is preliminary data.</text>
</comment>
<evidence type="ECO:0000313" key="2">
    <source>
        <dbReference type="Proteomes" id="UP000593566"/>
    </source>
</evidence>
<organism evidence="1 2">
    <name type="scientific">Letharia lupina</name>
    <dbReference type="NCBI Taxonomy" id="560253"/>
    <lineage>
        <taxon>Eukaryota</taxon>
        <taxon>Fungi</taxon>
        <taxon>Dikarya</taxon>
        <taxon>Ascomycota</taxon>
        <taxon>Pezizomycotina</taxon>
        <taxon>Lecanoromycetes</taxon>
        <taxon>OSLEUM clade</taxon>
        <taxon>Lecanoromycetidae</taxon>
        <taxon>Lecanorales</taxon>
        <taxon>Lecanorineae</taxon>
        <taxon>Parmeliaceae</taxon>
        <taxon>Letharia</taxon>
    </lineage>
</organism>
<dbReference type="AlphaFoldDB" id="A0A8H6C7H8"/>